<protein>
    <submittedName>
        <fullName evidence="1">Uncharacterized protein</fullName>
    </submittedName>
</protein>
<dbReference type="Proteomes" id="UP001206925">
    <property type="component" value="Unassembled WGS sequence"/>
</dbReference>
<accession>A0AAD5CS89</accession>
<organism evidence="1 2">
    <name type="scientific">Ambrosia artemisiifolia</name>
    <name type="common">Common ragweed</name>
    <dbReference type="NCBI Taxonomy" id="4212"/>
    <lineage>
        <taxon>Eukaryota</taxon>
        <taxon>Viridiplantae</taxon>
        <taxon>Streptophyta</taxon>
        <taxon>Embryophyta</taxon>
        <taxon>Tracheophyta</taxon>
        <taxon>Spermatophyta</taxon>
        <taxon>Magnoliopsida</taxon>
        <taxon>eudicotyledons</taxon>
        <taxon>Gunneridae</taxon>
        <taxon>Pentapetalae</taxon>
        <taxon>asterids</taxon>
        <taxon>campanulids</taxon>
        <taxon>Asterales</taxon>
        <taxon>Asteraceae</taxon>
        <taxon>Asteroideae</taxon>
        <taxon>Heliantheae alliance</taxon>
        <taxon>Heliantheae</taxon>
        <taxon>Ambrosia</taxon>
    </lineage>
</organism>
<comment type="caution">
    <text evidence="1">The sequence shown here is derived from an EMBL/GenBank/DDBJ whole genome shotgun (WGS) entry which is preliminary data.</text>
</comment>
<keyword evidence="2" id="KW-1185">Reference proteome</keyword>
<dbReference type="EMBL" id="JAMZMK010006880">
    <property type="protein sequence ID" value="KAI7746894.1"/>
    <property type="molecule type" value="Genomic_DNA"/>
</dbReference>
<evidence type="ECO:0000313" key="1">
    <source>
        <dbReference type="EMBL" id="KAI7746894.1"/>
    </source>
</evidence>
<sequence>KKPDRGRINPIEESCNGSVFGVKTTDGTRCFFTIGGEDFCVRMCMKKILVESKFNGMYLNRKLLNV</sequence>
<gene>
    <name evidence="1" type="ORF">M8C21_023477</name>
</gene>
<feature type="non-terminal residue" evidence="1">
    <location>
        <position position="1"/>
    </location>
</feature>
<name>A0AAD5CS89_AMBAR</name>
<evidence type="ECO:0000313" key="2">
    <source>
        <dbReference type="Proteomes" id="UP001206925"/>
    </source>
</evidence>
<dbReference type="AlphaFoldDB" id="A0AAD5CS89"/>
<reference evidence="1" key="1">
    <citation type="submission" date="2022-06" db="EMBL/GenBank/DDBJ databases">
        <title>Uncovering the hologenomic basis of an extraordinary plant invasion.</title>
        <authorList>
            <person name="Bieker V.C."/>
            <person name="Martin M.D."/>
            <person name="Gilbert T."/>
            <person name="Hodgins K."/>
            <person name="Battlay P."/>
            <person name="Petersen B."/>
            <person name="Wilson J."/>
        </authorList>
    </citation>
    <scope>NUCLEOTIDE SEQUENCE</scope>
    <source>
        <strain evidence="1">AA19_3_7</strain>
        <tissue evidence="1">Leaf</tissue>
    </source>
</reference>
<proteinExistence type="predicted"/>